<name>A0ABP7W8X2_9ACTN</name>
<dbReference type="PANTHER" id="PTHR43157">
    <property type="entry name" value="PHOSPHATIDYLINOSITOL-GLYCAN BIOSYNTHESIS CLASS F PROTEIN-RELATED"/>
    <property type="match status" value="1"/>
</dbReference>
<evidence type="ECO:0000313" key="2">
    <source>
        <dbReference type="EMBL" id="GAA4083364.1"/>
    </source>
</evidence>
<comment type="caution">
    <text evidence="2">The sequence shown here is derived from an EMBL/GenBank/DDBJ whole genome shotgun (WGS) entry which is preliminary data.</text>
</comment>
<dbReference type="Gene3D" id="3.40.50.720">
    <property type="entry name" value="NAD(P)-binding Rossmann-like Domain"/>
    <property type="match status" value="1"/>
</dbReference>
<dbReference type="InterPro" id="IPR036291">
    <property type="entry name" value="NAD(P)-bd_dom_sf"/>
</dbReference>
<protein>
    <recommendedName>
        <fullName evidence="4">SDR family NAD(P)-dependent oxidoreductase</fullName>
    </recommendedName>
</protein>
<dbReference type="Proteomes" id="UP001500683">
    <property type="component" value="Unassembled WGS sequence"/>
</dbReference>
<reference evidence="3" key="1">
    <citation type="journal article" date="2019" name="Int. J. Syst. Evol. Microbiol.">
        <title>The Global Catalogue of Microorganisms (GCM) 10K type strain sequencing project: providing services to taxonomists for standard genome sequencing and annotation.</title>
        <authorList>
            <consortium name="The Broad Institute Genomics Platform"/>
            <consortium name="The Broad Institute Genome Sequencing Center for Infectious Disease"/>
            <person name="Wu L."/>
            <person name="Ma J."/>
        </authorList>
    </citation>
    <scope>NUCLEOTIDE SEQUENCE [LARGE SCALE GENOMIC DNA]</scope>
    <source>
        <strain evidence="3">JCM 16702</strain>
    </source>
</reference>
<evidence type="ECO:0000256" key="1">
    <source>
        <dbReference type="ARBA" id="ARBA00023002"/>
    </source>
</evidence>
<dbReference type="SUPFAM" id="SSF51735">
    <property type="entry name" value="NAD(P)-binding Rossmann-fold domains"/>
    <property type="match status" value="1"/>
</dbReference>
<keyword evidence="3" id="KW-1185">Reference proteome</keyword>
<evidence type="ECO:0008006" key="4">
    <source>
        <dbReference type="Google" id="ProtNLM"/>
    </source>
</evidence>
<accession>A0ABP7W8X2</accession>
<dbReference type="PANTHER" id="PTHR43157:SF31">
    <property type="entry name" value="PHOSPHATIDYLINOSITOL-GLYCAN BIOSYNTHESIS CLASS F PROTEIN"/>
    <property type="match status" value="1"/>
</dbReference>
<gene>
    <name evidence="2" type="ORF">GCM10022214_48690</name>
</gene>
<evidence type="ECO:0000313" key="3">
    <source>
        <dbReference type="Proteomes" id="UP001500683"/>
    </source>
</evidence>
<organism evidence="2 3">
    <name type="scientific">Actinomadura miaoliensis</name>
    <dbReference type="NCBI Taxonomy" id="430685"/>
    <lineage>
        <taxon>Bacteria</taxon>
        <taxon>Bacillati</taxon>
        <taxon>Actinomycetota</taxon>
        <taxon>Actinomycetes</taxon>
        <taxon>Streptosporangiales</taxon>
        <taxon>Thermomonosporaceae</taxon>
        <taxon>Actinomadura</taxon>
    </lineage>
</organism>
<proteinExistence type="predicted"/>
<dbReference type="RefSeq" id="WP_344951751.1">
    <property type="nucleotide sequence ID" value="NZ_BAAAZG010000036.1"/>
</dbReference>
<dbReference type="EMBL" id="BAAAZG010000036">
    <property type="protein sequence ID" value="GAA4083364.1"/>
    <property type="molecule type" value="Genomic_DNA"/>
</dbReference>
<sequence>MVNLTGGMPGGPIDPDNLQAEKTFLGWTFAHYNHAKTALMAMSHRFAGRLRDDGVTVNVAYPGHAYTPGNRATPMRAFPYAYRPVAPLIRLVGPLLLSDLAKASRSSVHLASSPEVEGVTGAYFDAKARRTSWPSGALDERGQEAVWSLCERLTGLTPS</sequence>
<keyword evidence="1" id="KW-0560">Oxidoreductase</keyword>